<proteinExistence type="predicted"/>
<reference evidence="3 4" key="1">
    <citation type="journal article" date="2019" name="Nat. Ecol. Evol.">
        <title>Megaphylogeny resolves global patterns of mushroom evolution.</title>
        <authorList>
            <person name="Varga T."/>
            <person name="Krizsan K."/>
            <person name="Foldi C."/>
            <person name="Dima B."/>
            <person name="Sanchez-Garcia M."/>
            <person name="Sanchez-Ramirez S."/>
            <person name="Szollosi G.J."/>
            <person name="Szarkandi J.G."/>
            <person name="Papp V."/>
            <person name="Albert L."/>
            <person name="Andreopoulos W."/>
            <person name="Angelini C."/>
            <person name="Antonin V."/>
            <person name="Barry K.W."/>
            <person name="Bougher N.L."/>
            <person name="Buchanan P."/>
            <person name="Buyck B."/>
            <person name="Bense V."/>
            <person name="Catcheside P."/>
            <person name="Chovatia M."/>
            <person name="Cooper J."/>
            <person name="Damon W."/>
            <person name="Desjardin D."/>
            <person name="Finy P."/>
            <person name="Geml J."/>
            <person name="Haridas S."/>
            <person name="Hughes K."/>
            <person name="Justo A."/>
            <person name="Karasinski D."/>
            <person name="Kautmanova I."/>
            <person name="Kiss B."/>
            <person name="Kocsube S."/>
            <person name="Kotiranta H."/>
            <person name="LaButti K.M."/>
            <person name="Lechner B.E."/>
            <person name="Liimatainen K."/>
            <person name="Lipzen A."/>
            <person name="Lukacs Z."/>
            <person name="Mihaltcheva S."/>
            <person name="Morgado L.N."/>
            <person name="Niskanen T."/>
            <person name="Noordeloos M.E."/>
            <person name="Ohm R.A."/>
            <person name="Ortiz-Santana B."/>
            <person name="Ovrebo C."/>
            <person name="Racz N."/>
            <person name="Riley R."/>
            <person name="Savchenko A."/>
            <person name="Shiryaev A."/>
            <person name="Soop K."/>
            <person name="Spirin V."/>
            <person name="Szebenyi C."/>
            <person name="Tomsovsky M."/>
            <person name="Tulloss R.E."/>
            <person name="Uehling J."/>
            <person name="Grigoriev I.V."/>
            <person name="Vagvolgyi C."/>
            <person name="Papp T."/>
            <person name="Martin F.M."/>
            <person name="Miettinen O."/>
            <person name="Hibbett D.S."/>
            <person name="Nagy L.G."/>
        </authorList>
    </citation>
    <scope>NUCLEOTIDE SEQUENCE [LARGE SCALE GENOMIC DNA]</scope>
    <source>
        <strain evidence="3 4">CBS 121175</strain>
    </source>
</reference>
<dbReference type="Pfam" id="PF00076">
    <property type="entry name" value="RRM_1"/>
    <property type="match status" value="1"/>
</dbReference>
<keyword evidence="4" id="KW-1185">Reference proteome</keyword>
<evidence type="ECO:0000259" key="2">
    <source>
        <dbReference type="PROSITE" id="PS50102"/>
    </source>
</evidence>
<dbReference type="EMBL" id="ML210166">
    <property type="protein sequence ID" value="TFK27250.1"/>
    <property type="molecule type" value="Genomic_DNA"/>
</dbReference>
<dbReference type="AlphaFoldDB" id="A0A5C3L3A4"/>
<dbReference type="GO" id="GO:0003723">
    <property type="term" value="F:RNA binding"/>
    <property type="evidence" value="ECO:0007669"/>
    <property type="project" value="UniProtKB-UniRule"/>
</dbReference>
<name>A0A5C3L3A4_COPMA</name>
<dbReference type="InterPro" id="IPR012677">
    <property type="entry name" value="Nucleotide-bd_a/b_plait_sf"/>
</dbReference>
<dbReference type="SUPFAM" id="SSF54928">
    <property type="entry name" value="RNA-binding domain, RBD"/>
    <property type="match status" value="1"/>
</dbReference>
<dbReference type="InterPro" id="IPR035979">
    <property type="entry name" value="RBD_domain_sf"/>
</dbReference>
<feature type="domain" description="RRM" evidence="2">
    <location>
        <begin position="86"/>
        <end position="163"/>
    </location>
</feature>
<evidence type="ECO:0000313" key="3">
    <source>
        <dbReference type="EMBL" id="TFK27250.1"/>
    </source>
</evidence>
<evidence type="ECO:0000313" key="4">
    <source>
        <dbReference type="Proteomes" id="UP000307440"/>
    </source>
</evidence>
<dbReference type="SMART" id="SM00360">
    <property type="entry name" value="RRM"/>
    <property type="match status" value="2"/>
</dbReference>
<evidence type="ECO:0000256" key="1">
    <source>
        <dbReference type="PROSITE-ProRule" id="PRU00176"/>
    </source>
</evidence>
<dbReference type="OrthoDB" id="439808at2759"/>
<gene>
    <name evidence="3" type="ORF">FA15DRAFT_685959</name>
</gene>
<keyword evidence="1" id="KW-0694">RNA-binding</keyword>
<protein>
    <recommendedName>
        <fullName evidence="2">RRM domain-containing protein</fullName>
    </recommendedName>
</protein>
<organism evidence="3 4">
    <name type="scientific">Coprinopsis marcescibilis</name>
    <name type="common">Agaric fungus</name>
    <name type="synonym">Psathyrella marcescibilis</name>
    <dbReference type="NCBI Taxonomy" id="230819"/>
    <lineage>
        <taxon>Eukaryota</taxon>
        <taxon>Fungi</taxon>
        <taxon>Dikarya</taxon>
        <taxon>Basidiomycota</taxon>
        <taxon>Agaricomycotina</taxon>
        <taxon>Agaricomycetes</taxon>
        <taxon>Agaricomycetidae</taxon>
        <taxon>Agaricales</taxon>
        <taxon>Agaricineae</taxon>
        <taxon>Psathyrellaceae</taxon>
        <taxon>Coprinopsis</taxon>
    </lineage>
</organism>
<dbReference type="PROSITE" id="PS50102">
    <property type="entry name" value="RRM"/>
    <property type="match status" value="1"/>
</dbReference>
<dbReference type="InterPro" id="IPR000504">
    <property type="entry name" value="RRM_dom"/>
</dbReference>
<sequence>MAFTFSQRALAQVLRTQTRSLSTSVAARSFVRSTPAITVACSRAAFVKTFSTSTTRFEDGVEAPHQRTPFRERRPVQATQDMRPSKLVFVSNLPFFTKQDEFVKLLEEFGPIKATRWSEGRTGAPRVHVEFENLEDATALVESSKQEPFQYGNRDLFLMYSGPRGPTVDGQTQYPPTFKVIFQRFKGDLTQLREFLGEHSTYVNRAFFFKDKVTLEERDIGMILFSSTERAQAAVEHLNNAVGPDGREVYMRFAAEIQPREDQQRVE</sequence>
<accession>A0A5C3L3A4</accession>
<dbReference type="Gene3D" id="3.30.70.330">
    <property type="match status" value="2"/>
</dbReference>
<dbReference type="Proteomes" id="UP000307440">
    <property type="component" value="Unassembled WGS sequence"/>
</dbReference>
<dbReference type="STRING" id="230819.A0A5C3L3A4"/>